<feature type="domain" description="N-acetyltransferase" evidence="1">
    <location>
        <begin position="6"/>
        <end position="192"/>
    </location>
</feature>
<evidence type="ECO:0000313" key="2">
    <source>
        <dbReference type="EMBL" id="KAG2373039.1"/>
    </source>
</evidence>
<dbReference type="GeneID" id="68105339"/>
<dbReference type="GO" id="GO:0016747">
    <property type="term" value="F:acyltransferase activity, transferring groups other than amino-acyl groups"/>
    <property type="evidence" value="ECO:0007669"/>
    <property type="project" value="InterPro"/>
</dbReference>
<dbReference type="Proteomes" id="UP000816034">
    <property type="component" value="Unassembled WGS sequence"/>
</dbReference>
<comment type="caution">
    <text evidence="2">The sequence shown here is derived from an EMBL/GenBank/DDBJ whole genome shotgun (WGS) entry which is preliminary data.</text>
</comment>
<dbReference type="PROSITE" id="PS51186">
    <property type="entry name" value="GNAT"/>
    <property type="match status" value="1"/>
</dbReference>
<proteinExistence type="predicted"/>
<dbReference type="RefSeq" id="XP_044542213.1">
    <property type="nucleotide sequence ID" value="XM_044688700.1"/>
</dbReference>
<protein>
    <recommendedName>
        <fullName evidence="1">N-acetyltransferase domain-containing protein</fullName>
    </recommendedName>
</protein>
<evidence type="ECO:0000313" key="3">
    <source>
        <dbReference type="Proteomes" id="UP000816034"/>
    </source>
</evidence>
<dbReference type="SUPFAM" id="SSF55729">
    <property type="entry name" value="Acyl-CoA N-acyltransferases (Nat)"/>
    <property type="match status" value="1"/>
</dbReference>
<sequence length="192" mass="22097">MSADSVRVSLVTTTEAFQQVMTVRREVFVEEQQIDSSLEFDANDTKFSEQLNSSSYQDDIQTNFMRYYLAELVHQTEAPSESSSSTSIQTKVGGTCRARKTGENSWKIERFAVLKNLRGFGMGRKLLRFVLLDLGVKQQDKPKIYLHAQLSAVPFYQKCIFEEEGLKGRFLIVGDQFEEASIPHCKMEWQWE</sequence>
<dbReference type="EMBL" id="PYSW02000061">
    <property type="protein sequence ID" value="KAG2373039.1"/>
    <property type="molecule type" value="Genomic_DNA"/>
</dbReference>
<evidence type="ECO:0000259" key="1">
    <source>
        <dbReference type="PROSITE" id="PS51186"/>
    </source>
</evidence>
<organism evidence="2 3">
    <name type="scientific">Naegleria lovaniensis</name>
    <name type="common">Amoeba</name>
    <dbReference type="NCBI Taxonomy" id="51637"/>
    <lineage>
        <taxon>Eukaryota</taxon>
        <taxon>Discoba</taxon>
        <taxon>Heterolobosea</taxon>
        <taxon>Tetramitia</taxon>
        <taxon>Eutetramitia</taxon>
        <taxon>Vahlkampfiidae</taxon>
        <taxon>Naegleria</taxon>
    </lineage>
</organism>
<dbReference type="InterPro" id="IPR016181">
    <property type="entry name" value="Acyl_CoA_acyltransferase"/>
</dbReference>
<dbReference type="Pfam" id="PF13673">
    <property type="entry name" value="Acetyltransf_10"/>
    <property type="match status" value="1"/>
</dbReference>
<dbReference type="CDD" id="cd04301">
    <property type="entry name" value="NAT_SF"/>
    <property type="match status" value="1"/>
</dbReference>
<dbReference type="InterPro" id="IPR000182">
    <property type="entry name" value="GNAT_dom"/>
</dbReference>
<gene>
    <name evidence="2" type="ORF">C9374_012885</name>
</gene>
<dbReference type="Gene3D" id="3.40.630.30">
    <property type="match status" value="1"/>
</dbReference>
<keyword evidence="3" id="KW-1185">Reference proteome</keyword>
<accession>A0AA88KDL3</accession>
<name>A0AA88KDL3_NAELO</name>
<reference evidence="2 3" key="1">
    <citation type="journal article" date="2018" name="BMC Genomics">
        <title>The genome of Naegleria lovaniensis, the basis for a comparative approach to unravel pathogenicity factors of the human pathogenic amoeba N. fowleri.</title>
        <authorList>
            <person name="Liechti N."/>
            <person name="Schurch N."/>
            <person name="Bruggmann R."/>
            <person name="Wittwer M."/>
        </authorList>
    </citation>
    <scope>NUCLEOTIDE SEQUENCE [LARGE SCALE GENOMIC DNA]</scope>
    <source>
        <strain evidence="2 3">ATCC 30569</strain>
    </source>
</reference>
<dbReference type="AlphaFoldDB" id="A0AA88KDL3"/>